<organism evidence="5 6">
    <name type="scientific">Caballeronia novacaledonica</name>
    <dbReference type="NCBI Taxonomy" id="1544861"/>
    <lineage>
        <taxon>Bacteria</taxon>
        <taxon>Pseudomonadati</taxon>
        <taxon>Pseudomonadota</taxon>
        <taxon>Betaproteobacteria</taxon>
        <taxon>Burkholderiales</taxon>
        <taxon>Burkholderiaceae</taxon>
        <taxon>Caballeronia</taxon>
    </lineage>
</organism>
<evidence type="ECO:0000256" key="1">
    <source>
        <dbReference type="ARBA" id="ARBA00023015"/>
    </source>
</evidence>
<dbReference type="InterPro" id="IPR036388">
    <property type="entry name" value="WH-like_DNA-bd_sf"/>
</dbReference>
<dbReference type="PANTHER" id="PTHR33204:SF18">
    <property type="entry name" value="TRANSCRIPTIONAL REGULATORY PROTEIN"/>
    <property type="match status" value="1"/>
</dbReference>
<keyword evidence="2" id="KW-0238">DNA-binding</keyword>
<dbReference type="Pfam" id="PF01638">
    <property type="entry name" value="HxlR"/>
    <property type="match status" value="1"/>
</dbReference>
<keyword evidence="1" id="KW-0805">Transcription regulation</keyword>
<dbReference type="PROSITE" id="PS51118">
    <property type="entry name" value="HTH_HXLR"/>
    <property type="match status" value="1"/>
</dbReference>
<accession>A0A2U3I2U2</accession>
<keyword evidence="3" id="KW-0804">Transcription</keyword>
<dbReference type="GO" id="GO:0003677">
    <property type="term" value="F:DNA binding"/>
    <property type="evidence" value="ECO:0007669"/>
    <property type="project" value="UniProtKB-KW"/>
</dbReference>
<gene>
    <name evidence="5" type="ORF">NOV72_01660</name>
</gene>
<name>A0A2U3I2U2_9BURK</name>
<dbReference type="SUPFAM" id="SSF46785">
    <property type="entry name" value="Winged helix' DNA-binding domain"/>
    <property type="match status" value="1"/>
</dbReference>
<dbReference type="RefSeq" id="WP_106854133.1">
    <property type="nucleotide sequence ID" value="NZ_OGTP01000004.1"/>
</dbReference>
<dbReference type="Proteomes" id="UP000238169">
    <property type="component" value="Unassembled WGS sequence"/>
</dbReference>
<evidence type="ECO:0000259" key="4">
    <source>
        <dbReference type="PROSITE" id="PS51118"/>
    </source>
</evidence>
<evidence type="ECO:0000256" key="3">
    <source>
        <dbReference type="ARBA" id="ARBA00023163"/>
    </source>
</evidence>
<dbReference type="AlphaFoldDB" id="A0A2U3I2U2"/>
<dbReference type="InterPro" id="IPR002577">
    <property type="entry name" value="HTH_HxlR"/>
</dbReference>
<protein>
    <submittedName>
        <fullName evidence="5">HxlR family transcriptional regulator</fullName>
    </submittedName>
</protein>
<dbReference type="OrthoDB" id="9807069at2"/>
<dbReference type="InterPro" id="IPR036390">
    <property type="entry name" value="WH_DNA-bd_sf"/>
</dbReference>
<proteinExistence type="predicted"/>
<evidence type="ECO:0000256" key="2">
    <source>
        <dbReference type="ARBA" id="ARBA00023125"/>
    </source>
</evidence>
<dbReference type="PANTHER" id="PTHR33204">
    <property type="entry name" value="TRANSCRIPTIONAL REGULATOR, MARR FAMILY"/>
    <property type="match status" value="1"/>
</dbReference>
<keyword evidence="6" id="KW-1185">Reference proteome</keyword>
<evidence type="ECO:0000313" key="6">
    <source>
        <dbReference type="Proteomes" id="UP000238169"/>
    </source>
</evidence>
<dbReference type="EMBL" id="OGTP01000004">
    <property type="protein sequence ID" value="SPB14418.1"/>
    <property type="molecule type" value="Genomic_DNA"/>
</dbReference>
<evidence type="ECO:0000313" key="5">
    <source>
        <dbReference type="EMBL" id="SPB14418.1"/>
    </source>
</evidence>
<dbReference type="Gene3D" id="1.10.10.10">
    <property type="entry name" value="Winged helix-like DNA-binding domain superfamily/Winged helix DNA-binding domain"/>
    <property type="match status" value="1"/>
</dbReference>
<reference evidence="6" key="1">
    <citation type="submission" date="2018-01" db="EMBL/GenBank/DDBJ databases">
        <authorList>
            <person name="Peeters C."/>
        </authorList>
    </citation>
    <scope>NUCLEOTIDE SEQUENCE [LARGE SCALE GENOMIC DNA]</scope>
</reference>
<feature type="domain" description="HTH hxlR-type" evidence="4">
    <location>
        <begin position="12"/>
        <end position="109"/>
    </location>
</feature>
<sequence>MKRKEMSLTTVCPVARSTDVVGDKWTILVLRELYMGASRFEEIQIQTEATPQMLATRLKSLEADGMVERHPYQKKPLRYEYRLTEKGRAFYPVIRTLRTWGETWCKSRGEEVAVRFTHRKCGHEVGLDYLCPVCGEYVERGDLDAALSKTFANEREKRRETYKAAKARAE</sequence>